<organism evidence="2 3">
    <name type="scientific">Apiosordaria backusii</name>
    <dbReference type="NCBI Taxonomy" id="314023"/>
    <lineage>
        <taxon>Eukaryota</taxon>
        <taxon>Fungi</taxon>
        <taxon>Dikarya</taxon>
        <taxon>Ascomycota</taxon>
        <taxon>Pezizomycotina</taxon>
        <taxon>Sordariomycetes</taxon>
        <taxon>Sordariomycetidae</taxon>
        <taxon>Sordariales</taxon>
        <taxon>Lasiosphaeriaceae</taxon>
        <taxon>Apiosordaria</taxon>
    </lineage>
</organism>
<dbReference type="Proteomes" id="UP001172159">
    <property type="component" value="Unassembled WGS sequence"/>
</dbReference>
<dbReference type="AlphaFoldDB" id="A0AA39ZRV1"/>
<comment type="caution">
    <text evidence="2">The sequence shown here is derived from an EMBL/GenBank/DDBJ whole genome shotgun (WGS) entry which is preliminary data.</text>
</comment>
<dbReference type="EMBL" id="JAUKTV010000026">
    <property type="protein sequence ID" value="KAK0702448.1"/>
    <property type="molecule type" value="Genomic_DNA"/>
</dbReference>
<evidence type="ECO:0008006" key="4">
    <source>
        <dbReference type="Google" id="ProtNLM"/>
    </source>
</evidence>
<protein>
    <recommendedName>
        <fullName evidence="4">Cell wall protein PhiA</fullName>
    </recommendedName>
</protein>
<evidence type="ECO:0000256" key="1">
    <source>
        <dbReference type="SAM" id="SignalP"/>
    </source>
</evidence>
<name>A0AA39ZRV1_9PEZI</name>
<sequence length="194" mass="21042">MQLTTLLLSLFATAATAVPASGSSCPAPTRKFGIMALRSASRIHFAQVGAYQSKMILNLPDEKLNAECTDGVARRDATFYIQDGELYLYGTKDKVQQFFTDRSGMGQGVLQYFNKGETGLGSRFELKGWAVDENDNLTFNGAGLQACPSTTDDSWFVWISGVEKPAGQEGCLPFTARTVTNANPVKCTYSTYSA</sequence>
<feature type="signal peptide" evidence="1">
    <location>
        <begin position="1"/>
        <end position="17"/>
    </location>
</feature>
<evidence type="ECO:0000313" key="2">
    <source>
        <dbReference type="EMBL" id="KAK0702448.1"/>
    </source>
</evidence>
<proteinExistence type="predicted"/>
<keyword evidence="3" id="KW-1185">Reference proteome</keyword>
<keyword evidence="1" id="KW-0732">Signal</keyword>
<accession>A0AA39ZRV1</accession>
<gene>
    <name evidence="2" type="ORF">B0T21DRAFT_388150</name>
</gene>
<feature type="chain" id="PRO_5041246462" description="Cell wall protein PhiA" evidence="1">
    <location>
        <begin position="18"/>
        <end position="194"/>
    </location>
</feature>
<evidence type="ECO:0000313" key="3">
    <source>
        <dbReference type="Proteomes" id="UP001172159"/>
    </source>
</evidence>
<reference evidence="2" key="1">
    <citation type="submission" date="2023-06" db="EMBL/GenBank/DDBJ databases">
        <title>Genome-scale phylogeny and comparative genomics of the fungal order Sordariales.</title>
        <authorList>
            <consortium name="Lawrence Berkeley National Laboratory"/>
            <person name="Hensen N."/>
            <person name="Bonometti L."/>
            <person name="Westerberg I."/>
            <person name="Brannstrom I.O."/>
            <person name="Guillou S."/>
            <person name="Cros-Aarteil S."/>
            <person name="Calhoun S."/>
            <person name="Haridas S."/>
            <person name="Kuo A."/>
            <person name="Mondo S."/>
            <person name="Pangilinan J."/>
            <person name="Riley R."/>
            <person name="Labutti K."/>
            <person name="Andreopoulos B."/>
            <person name="Lipzen A."/>
            <person name="Chen C."/>
            <person name="Yanf M."/>
            <person name="Daum C."/>
            <person name="Ng V."/>
            <person name="Clum A."/>
            <person name="Steindorff A."/>
            <person name="Ohm R."/>
            <person name="Martin F."/>
            <person name="Silar P."/>
            <person name="Natvig D."/>
            <person name="Lalanne C."/>
            <person name="Gautier V."/>
            <person name="Ament-Velasquez S.L."/>
            <person name="Kruys A."/>
            <person name="Hutchinson M.I."/>
            <person name="Powell A.J."/>
            <person name="Barry K."/>
            <person name="Miller A.N."/>
            <person name="Grigoriev I.V."/>
            <person name="Debuchy R."/>
            <person name="Gladieux P."/>
            <person name="Thoren M.H."/>
            <person name="Johannesson H."/>
        </authorList>
    </citation>
    <scope>NUCLEOTIDE SEQUENCE</scope>
    <source>
        <strain evidence="2">CBS 540.89</strain>
    </source>
</reference>